<gene>
    <name evidence="11" type="primary">purC</name>
    <name evidence="13" type="ORF">Q760_12440</name>
</gene>
<dbReference type="GO" id="GO:0004639">
    <property type="term" value="F:phosphoribosylaminoimidazolesuccinocarboxamide synthase activity"/>
    <property type="evidence" value="ECO:0007669"/>
    <property type="project" value="UniProtKB-UniRule"/>
</dbReference>
<dbReference type="EMBL" id="AXNT01000041">
    <property type="protein sequence ID" value="KGM02609.1"/>
    <property type="molecule type" value="Genomic_DNA"/>
</dbReference>
<dbReference type="EC" id="6.3.2.6" evidence="3 11"/>
<dbReference type="Proteomes" id="UP000029833">
    <property type="component" value="Unassembled WGS sequence"/>
</dbReference>
<evidence type="ECO:0000256" key="9">
    <source>
        <dbReference type="ARBA" id="ARBA00030409"/>
    </source>
</evidence>
<evidence type="ECO:0000256" key="10">
    <source>
        <dbReference type="ARBA" id="ARBA00048475"/>
    </source>
</evidence>
<feature type="domain" description="SAICAR synthetase/ADE2 N-terminal" evidence="12">
    <location>
        <begin position="13"/>
        <end position="278"/>
    </location>
</feature>
<dbReference type="PANTHER" id="PTHR43700">
    <property type="entry name" value="PHOSPHORIBOSYLAMINOIMIDAZOLE-SUCCINOCARBOXAMIDE SYNTHASE"/>
    <property type="match status" value="1"/>
</dbReference>
<accession>A0A0A0B9V5</accession>
<comment type="similarity">
    <text evidence="2 11">Belongs to the SAICAR synthetase family.</text>
</comment>
<dbReference type="Pfam" id="PF01259">
    <property type="entry name" value="SAICAR_synt"/>
    <property type="match status" value="1"/>
</dbReference>
<organism evidence="13 14">
    <name type="scientific">Cellulomonas cellasea DSM 20118</name>
    <dbReference type="NCBI Taxonomy" id="1408250"/>
    <lineage>
        <taxon>Bacteria</taxon>
        <taxon>Bacillati</taxon>
        <taxon>Actinomycetota</taxon>
        <taxon>Actinomycetes</taxon>
        <taxon>Micrococcales</taxon>
        <taxon>Cellulomonadaceae</taxon>
        <taxon>Cellulomonas</taxon>
    </lineage>
</organism>
<dbReference type="GO" id="GO:0005737">
    <property type="term" value="C:cytoplasm"/>
    <property type="evidence" value="ECO:0007669"/>
    <property type="project" value="TreeGrafter"/>
</dbReference>
<dbReference type="FunFam" id="3.30.470.20:FF:000015">
    <property type="entry name" value="Phosphoribosylaminoimidazole-succinocarboxamide synthase"/>
    <property type="match status" value="1"/>
</dbReference>
<evidence type="ECO:0000256" key="6">
    <source>
        <dbReference type="ARBA" id="ARBA00022741"/>
    </source>
</evidence>
<keyword evidence="7 11" id="KW-0658">Purine biosynthesis</keyword>
<dbReference type="STRING" id="1408250.Q760_12440"/>
<evidence type="ECO:0000256" key="4">
    <source>
        <dbReference type="ARBA" id="ARBA00016460"/>
    </source>
</evidence>
<evidence type="ECO:0000259" key="12">
    <source>
        <dbReference type="Pfam" id="PF01259"/>
    </source>
</evidence>
<evidence type="ECO:0000313" key="14">
    <source>
        <dbReference type="Proteomes" id="UP000029833"/>
    </source>
</evidence>
<comment type="pathway">
    <text evidence="1 11">Purine metabolism; IMP biosynthesis via de novo pathway; 5-amino-1-(5-phospho-D-ribosyl)imidazole-4-carboxamide from 5-amino-1-(5-phospho-D-ribosyl)imidazole-4-carboxylate: step 1/2.</text>
</comment>
<evidence type="ECO:0000313" key="13">
    <source>
        <dbReference type="EMBL" id="KGM02609.1"/>
    </source>
</evidence>
<keyword evidence="14" id="KW-1185">Reference proteome</keyword>
<dbReference type="GO" id="GO:0006189">
    <property type="term" value="P:'de novo' IMP biosynthetic process"/>
    <property type="evidence" value="ECO:0007669"/>
    <property type="project" value="UniProtKB-UniRule"/>
</dbReference>
<reference evidence="13 14" key="1">
    <citation type="submission" date="2013-10" db="EMBL/GenBank/DDBJ databases">
        <authorList>
            <person name="Wang G."/>
            <person name="Zhuang W."/>
        </authorList>
    </citation>
    <scope>NUCLEOTIDE SEQUENCE [LARGE SCALE GENOMIC DNA]</scope>
    <source>
        <strain evidence="13 14">DSM 20118</strain>
    </source>
</reference>
<proteinExistence type="inferred from homology"/>
<dbReference type="Gene3D" id="3.30.200.20">
    <property type="entry name" value="Phosphorylase Kinase, domain 1"/>
    <property type="match status" value="1"/>
</dbReference>
<dbReference type="GO" id="GO:0005524">
    <property type="term" value="F:ATP binding"/>
    <property type="evidence" value="ECO:0007669"/>
    <property type="project" value="UniProtKB-KW"/>
</dbReference>
<comment type="catalytic activity">
    <reaction evidence="10 11">
        <text>5-amino-1-(5-phospho-D-ribosyl)imidazole-4-carboxylate + L-aspartate + ATP = (2S)-2-[5-amino-1-(5-phospho-beta-D-ribosyl)imidazole-4-carboxamido]succinate + ADP + phosphate + 2 H(+)</text>
        <dbReference type="Rhea" id="RHEA:22628"/>
        <dbReference type="ChEBI" id="CHEBI:15378"/>
        <dbReference type="ChEBI" id="CHEBI:29991"/>
        <dbReference type="ChEBI" id="CHEBI:30616"/>
        <dbReference type="ChEBI" id="CHEBI:43474"/>
        <dbReference type="ChEBI" id="CHEBI:58443"/>
        <dbReference type="ChEBI" id="CHEBI:77657"/>
        <dbReference type="ChEBI" id="CHEBI:456216"/>
        <dbReference type="EC" id="6.3.2.6"/>
    </reaction>
</comment>
<evidence type="ECO:0000256" key="2">
    <source>
        <dbReference type="ARBA" id="ARBA00010190"/>
    </source>
</evidence>
<dbReference type="CDD" id="cd01414">
    <property type="entry name" value="SAICAR_synt_Sc"/>
    <property type="match status" value="1"/>
</dbReference>
<comment type="caution">
    <text evidence="13">The sequence shown here is derived from an EMBL/GenBank/DDBJ whole genome shotgun (WGS) entry which is preliminary data.</text>
</comment>
<evidence type="ECO:0000256" key="1">
    <source>
        <dbReference type="ARBA" id="ARBA00004672"/>
    </source>
</evidence>
<evidence type="ECO:0000256" key="7">
    <source>
        <dbReference type="ARBA" id="ARBA00022755"/>
    </source>
</evidence>
<dbReference type="UniPathway" id="UPA00074">
    <property type="reaction ID" value="UER00131"/>
</dbReference>
<dbReference type="InterPro" id="IPR018236">
    <property type="entry name" value="SAICAR_synthetase_CS"/>
</dbReference>
<protein>
    <recommendedName>
        <fullName evidence="4 11">Phosphoribosylaminoimidazole-succinocarboxamide synthase</fullName>
        <ecNumber evidence="3 11">6.3.2.6</ecNumber>
    </recommendedName>
    <alternativeName>
        <fullName evidence="9 11">SAICAR synthetase</fullName>
    </alternativeName>
</protein>
<evidence type="ECO:0000256" key="3">
    <source>
        <dbReference type="ARBA" id="ARBA00012217"/>
    </source>
</evidence>
<dbReference type="HAMAP" id="MF_00137">
    <property type="entry name" value="SAICAR_synth"/>
    <property type="match status" value="1"/>
</dbReference>
<dbReference type="SUPFAM" id="SSF56104">
    <property type="entry name" value="SAICAR synthase-like"/>
    <property type="match status" value="1"/>
</dbReference>
<dbReference type="Gene3D" id="3.30.470.20">
    <property type="entry name" value="ATP-grasp fold, B domain"/>
    <property type="match status" value="1"/>
</dbReference>
<dbReference type="PANTHER" id="PTHR43700:SF1">
    <property type="entry name" value="PHOSPHORIBOSYLAMINOIMIDAZOLE-SUCCINOCARBOXAMIDE SYNTHASE"/>
    <property type="match status" value="1"/>
</dbReference>
<evidence type="ECO:0000256" key="11">
    <source>
        <dbReference type="HAMAP-Rule" id="MF_00137"/>
    </source>
</evidence>
<dbReference type="RefSeq" id="WP_246056374.1">
    <property type="nucleotide sequence ID" value="NZ_AXNT01000041.1"/>
</dbReference>
<keyword evidence="5 11" id="KW-0436">Ligase</keyword>
<dbReference type="InterPro" id="IPR001636">
    <property type="entry name" value="SAICAR_synth"/>
</dbReference>
<sequence>MTATTAPAGWTHTYSGKVRDLYVPDAATEAGRAVQDRHGDVVLVVASDRISAYDHVLASEIPDKGIVLTQLSLWWFAQLEDLVPNHVVTAEPGDEPGDVPPAFAGRAMVCRRLEMFPVECVARGYLTGSGLAEYRAGGKVTGIPLPAGLVDGSRLPEPIFTPATKAELGDHDENVSFDVVARTVGAETAERLRELTLAVYARAEGIARERGVVLADTKLEFGTDPVTGAITLGDEVLTPDSSRFWPADAWEPGRAQPSFDKQYVRDWLTSPASGWDRAGDAAPPALPAEVVERTRARYVEAFERLTGRPLG</sequence>
<dbReference type="NCBIfam" id="TIGR00081">
    <property type="entry name" value="purC"/>
    <property type="match status" value="1"/>
</dbReference>
<evidence type="ECO:0000256" key="8">
    <source>
        <dbReference type="ARBA" id="ARBA00022840"/>
    </source>
</evidence>
<dbReference type="AlphaFoldDB" id="A0A0A0B9V5"/>
<name>A0A0A0B9V5_9CELL</name>
<dbReference type="NCBIfam" id="NF010568">
    <property type="entry name" value="PRK13961.1"/>
    <property type="match status" value="1"/>
</dbReference>
<dbReference type="PROSITE" id="PS01057">
    <property type="entry name" value="SAICAR_SYNTHETASE_1"/>
    <property type="match status" value="1"/>
</dbReference>
<evidence type="ECO:0000256" key="5">
    <source>
        <dbReference type="ARBA" id="ARBA00022598"/>
    </source>
</evidence>
<dbReference type="PROSITE" id="PS01058">
    <property type="entry name" value="SAICAR_SYNTHETASE_2"/>
    <property type="match status" value="1"/>
</dbReference>
<dbReference type="InterPro" id="IPR028923">
    <property type="entry name" value="SAICAR_synt/ADE2_N"/>
</dbReference>
<keyword evidence="8 11" id="KW-0067">ATP-binding</keyword>
<keyword evidence="6 11" id="KW-0547">Nucleotide-binding</keyword>